<proteinExistence type="predicted"/>
<accession>G8YD07</accession>
<dbReference type="PANTHER" id="PTHR48070:SF9">
    <property type="entry name" value="FAMILY OF SERINE HYDROLASES 1"/>
    <property type="match status" value="1"/>
</dbReference>
<gene>
    <name evidence="3" type="primary">Piso0_002588</name>
    <name evidence="3" type="ORF">GNLVRS01_PISO0J15255g</name>
</gene>
<dbReference type="PANTHER" id="PTHR48070">
    <property type="entry name" value="ESTERASE OVCA2"/>
    <property type="match status" value="1"/>
</dbReference>
<dbReference type="Pfam" id="PF03959">
    <property type="entry name" value="FSH1"/>
    <property type="match status" value="1"/>
</dbReference>
<dbReference type="OrthoDB" id="2094269at2759"/>
<dbReference type="GO" id="GO:0016787">
    <property type="term" value="F:hydrolase activity"/>
    <property type="evidence" value="ECO:0007669"/>
    <property type="project" value="UniProtKB-KW"/>
</dbReference>
<sequence>MSAVPRKILCLPGYLQSGKIFAEKSSGLRKPLTKKLNLDLDYISPPIVLNDKSELPFSLGSDEEADAKWKSIVELECNRCWWKHTEPFGYEGFDESLKYLVNYIKENGPYQGILGFSQGAAMAAALNNVIEDVLPGHPSFELAIFISGFVFTTPVNESDDKYDLLEIQNVDVYRQKVKVVEGFEKYFDGSKAAGHIVNIYGTGDATVPSVRSKHLSTIYNSNKLSVLEHDGGHYVPSKKHFVNPIIEIIKHFLDTTPNL</sequence>
<dbReference type="InParanoid" id="G8YD07"/>
<organism evidence="3 4">
    <name type="scientific">Pichia sorbitophila (strain ATCC MYA-4447 / BCRC 22081 / CBS 7064 / NBRC 10061 / NRRL Y-12695)</name>
    <name type="common">Hybrid yeast</name>
    <dbReference type="NCBI Taxonomy" id="559304"/>
    <lineage>
        <taxon>Eukaryota</taxon>
        <taxon>Fungi</taxon>
        <taxon>Dikarya</taxon>
        <taxon>Ascomycota</taxon>
        <taxon>Saccharomycotina</taxon>
        <taxon>Pichiomycetes</taxon>
        <taxon>Debaryomycetaceae</taxon>
        <taxon>Millerozyma</taxon>
    </lineage>
</organism>
<evidence type="ECO:0000313" key="4">
    <source>
        <dbReference type="Proteomes" id="UP000005222"/>
    </source>
</evidence>
<protein>
    <submittedName>
        <fullName evidence="3">Piso0_002588 protein</fullName>
    </submittedName>
</protein>
<dbReference type="Proteomes" id="UP000005222">
    <property type="component" value="Chromosome J"/>
</dbReference>
<dbReference type="InterPro" id="IPR029058">
    <property type="entry name" value="AB_hydrolase_fold"/>
</dbReference>
<evidence type="ECO:0000259" key="2">
    <source>
        <dbReference type="Pfam" id="PF03959"/>
    </source>
</evidence>
<evidence type="ECO:0000313" key="3">
    <source>
        <dbReference type="EMBL" id="CCE82838.1"/>
    </source>
</evidence>
<dbReference type="AlphaFoldDB" id="G8YD07"/>
<name>G8YD07_PICSO</name>
<dbReference type="SUPFAM" id="SSF53474">
    <property type="entry name" value="alpha/beta-Hydrolases"/>
    <property type="match status" value="1"/>
</dbReference>
<dbReference type="eggNOG" id="KOG2551">
    <property type="taxonomic scope" value="Eukaryota"/>
</dbReference>
<dbReference type="GO" id="GO:0005634">
    <property type="term" value="C:nucleus"/>
    <property type="evidence" value="ECO:0007669"/>
    <property type="project" value="TreeGrafter"/>
</dbReference>
<feature type="domain" description="Serine hydrolase" evidence="2">
    <location>
        <begin position="4"/>
        <end position="244"/>
    </location>
</feature>
<dbReference type="EMBL" id="FO082050">
    <property type="protein sequence ID" value="CCE82838.1"/>
    <property type="molecule type" value="Genomic_DNA"/>
</dbReference>
<reference evidence="3 4" key="1">
    <citation type="journal article" date="2012" name="G3 (Bethesda)">
        <title>Pichia sorbitophila, an interspecies yeast hybrid reveals early steps of genome resolution following polyploidization.</title>
        <authorList>
            <person name="Leh Louis V."/>
            <person name="Despons L."/>
            <person name="Friedrich A."/>
            <person name="Martin T."/>
            <person name="Durrens P."/>
            <person name="Casaregola S."/>
            <person name="Neuveglise C."/>
            <person name="Fairhead C."/>
            <person name="Marck C."/>
            <person name="Cruz J.A."/>
            <person name="Straub M.L."/>
            <person name="Kugler V."/>
            <person name="Sacerdot C."/>
            <person name="Uzunov Z."/>
            <person name="Thierry A."/>
            <person name="Weiss S."/>
            <person name="Bleykasten C."/>
            <person name="De Montigny J."/>
            <person name="Jacques N."/>
            <person name="Jung P."/>
            <person name="Lemaire M."/>
            <person name="Mallet S."/>
            <person name="Morel G."/>
            <person name="Richard G.F."/>
            <person name="Sarkar A."/>
            <person name="Savel G."/>
            <person name="Schacherer J."/>
            <person name="Seret M.L."/>
            <person name="Talla E."/>
            <person name="Samson G."/>
            <person name="Jubin C."/>
            <person name="Poulain J."/>
            <person name="Vacherie B."/>
            <person name="Barbe V."/>
            <person name="Pelletier E."/>
            <person name="Sherman D.J."/>
            <person name="Westhof E."/>
            <person name="Weissenbach J."/>
            <person name="Baret P.V."/>
            <person name="Wincker P."/>
            <person name="Gaillardin C."/>
            <person name="Dujon B."/>
            <person name="Souciet J.L."/>
        </authorList>
    </citation>
    <scope>NUCLEOTIDE SEQUENCE [LARGE SCALE GENOMIC DNA]</scope>
    <source>
        <strain evidence="4">ATCC MYA-4447 / BCRC 22081 / CBS 7064 / NBRC 10061 / NRRL Y-12695</strain>
    </source>
</reference>
<dbReference type="InterPro" id="IPR050593">
    <property type="entry name" value="LovG"/>
</dbReference>
<dbReference type="HOGENOM" id="CLU_051938_2_3_1"/>
<dbReference type="OMA" id="ARESTGW"/>
<evidence type="ECO:0000256" key="1">
    <source>
        <dbReference type="ARBA" id="ARBA00022801"/>
    </source>
</evidence>
<dbReference type="InterPro" id="IPR005645">
    <property type="entry name" value="FSH-like_dom"/>
</dbReference>
<keyword evidence="4" id="KW-1185">Reference proteome</keyword>
<dbReference type="FunCoup" id="G8YD07">
    <property type="interactions" value="269"/>
</dbReference>
<dbReference type="GO" id="GO:0005737">
    <property type="term" value="C:cytoplasm"/>
    <property type="evidence" value="ECO:0007669"/>
    <property type="project" value="TreeGrafter"/>
</dbReference>
<keyword evidence="1" id="KW-0378">Hydrolase</keyword>
<dbReference type="STRING" id="559304.G8YD07"/>
<dbReference type="Gene3D" id="3.40.50.1820">
    <property type="entry name" value="alpha/beta hydrolase"/>
    <property type="match status" value="1"/>
</dbReference>